<sequence length="576" mass="65285">MIITKDARILMRDGLHIAADIYRPEGTGKVPALLALSPYGKELQAQALTLPPQARPSHLWNGAIEAGDIREVVSRGYAHIIADVRGTGASEGQMCGNYNSGGHGDGKDIYDLVEWLAEQDWCDGNIGIIGISYFASVQILGAAEHPPHLKAIFANGGHFDLYELCYHGGIMWLMPRASREGRGGDSGNAFTNVASKSSKIFTKEELKQKTQDRLRDPDIAHWSDFVHLLHYQDRHELWMDYLLNPLDGEFWKADSAIEVAHKITIPTYFQAKWGRGWNVEGTIECFEQVSGIKKLDIQALPPMLERPFHECHDEMFRWYDYWLKGIDTGIMEEPAVQFSVEGSNKWRGEDHWPLPFEEKKEFFLRPRHKISDNPEPLASEYAHPDGFYQAPLTVTTTSEKIKWTSDRFLEPVEMTGTGALYVHVEIDTDDTNLIAKLYDVNPSGTRTLMTSGYLKASHRELDVEKSKFGEPWHPHDRGVPVTPGEIIEYAIRLYPFSFLIKPGHRIELELACNEPLDGEDAKMLPPDSYHLPSGRATMHKIYRDKDHQSRLVLPVIPKEFNVLNKPTDVVYGKAKK</sequence>
<evidence type="ECO:0000259" key="2">
    <source>
        <dbReference type="SMART" id="SM00939"/>
    </source>
</evidence>
<dbReference type="InterPro" id="IPR005674">
    <property type="entry name" value="CocE/Ser_esterase"/>
</dbReference>
<dbReference type="Gene3D" id="3.40.50.1820">
    <property type="entry name" value="alpha/beta hydrolase"/>
    <property type="match status" value="2"/>
</dbReference>
<accession>A0A109MRY7</accession>
<dbReference type="InterPro" id="IPR013736">
    <property type="entry name" value="Xaa-Pro_dipept_C"/>
</dbReference>
<keyword evidence="1" id="KW-0378">Hydrolase</keyword>
<dbReference type="Gene3D" id="2.60.120.260">
    <property type="entry name" value="Galactose-binding domain-like"/>
    <property type="match status" value="1"/>
</dbReference>
<keyword evidence="4" id="KW-1185">Reference proteome</keyword>
<protein>
    <submittedName>
        <fullName evidence="3">X-Pro dipeptidyl-peptidase</fullName>
    </submittedName>
</protein>
<dbReference type="NCBIfam" id="TIGR00976">
    <property type="entry name" value="CocE_NonD"/>
    <property type="match status" value="1"/>
</dbReference>
<dbReference type="InterPro" id="IPR029058">
    <property type="entry name" value="AB_hydrolase_fold"/>
</dbReference>
<dbReference type="RefSeq" id="WP_061144718.1">
    <property type="nucleotide sequence ID" value="NZ_LNNH01000059.1"/>
</dbReference>
<evidence type="ECO:0000256" key="1">
    <source>
        <dbReference type="ARBA" id="ARBA00022801"/>
    </source>
</evidence>
<gene>
    <name evidence="3" type="ORF">AS888_11515</name>
</gene>
<dbReference type="GO" id="GO:0008239">
    <property type="term" value="F:dipeptidyl-peptidase activity"/>
    <property type="evidence" value="ECO:0007669"/>
    <property type="project" value="InterPro"/>
</dbReference>
<dbReference type="EMBL" id="LNNH01000059">
    <property type="protein sequence ID" value="KWW11026.1"/>
    <property type="molecule type" value="Genomic_DNA"/>
</dbReference>
<evidence type="ECO:0000313" key="4">
    <source>
        <dbReference type="Proteomes" id="UP000064189"/>
    </source>
</evidence>
<evidence type="ECO:0000313" key="3">
    <source>
        <dbReference type="EMBL" id="KWW11026.1"/>
    </source>
</evidence>
<dbReference type="SMART" id="SM00939">
    <property type="entry name" value="PepX_C"/>
    <property type="match status" value="1"/>
</dbReference>
<dbReference type="Proteomes" id="UP000064189">
    <property type="component" value="Unassembled WGS sequence"/>
</dbReference>
<dbReference type="SUPFAM" id="SSF49785">
    <property type="entry name" value="Galactose-binding domain-like"/>
    <property type="match status" value="1"/>
</dbReference>
<organism evidence="3 4">
    <name type="scientific">Peribacillus simplex</name>
    <dbReference type="NCBI Taxonomy" id="1478"/>
    <lineage>
        <taxon>Bacteria</taxon>
        <taxon>Bacillati</taxon>
        <taxon>Bacillota</taxon>
        <taxon>Bacilli</taxon>
        <taxon>Bacillales</taxon>
        <taxon>Bacillaceae</taxon>
        <taxon>Peribacillus</taxon>
    </lineage>
</organism>
<dbReference type="SUPFAM" id="SSF53474">
    <property type="entry name" value="alpha/beta-Hydrolases"/>
    <property type="match status" value="1"/>
</dbReference>
<proteinExistence type="predicted"/>
<name>A0A109MRY7_9BACI</name>
<dbReference type="InterPro" id="IPR000383">
    <property type="entry name" value="Xaa-Pro-like_dom"/>
</dbReference>
<reference evidence="3 4" key="1">
    <citation type="submission" date="2015-11" db="EMBL/GenBank/DDBJ databases">
        <title>Genome Sequence of Bacillus simplex strain VanAntwerpen2.</title>
        <authorList>
            <person name="Couger M.B."/>
        </authorList>
    </citation>
    <scope>NUCLEOTIDE SEQUENCE [LARGE SCALE GENOMIC DNA]</scope>
    <source>
        <strain evidence="3 4">VanAntwerpen02</strain>
    </source>
</reference>
<comment type="caution">
    <text evidence="3">The sequence shown here is derived from an EMBL/GenBank/DDBJ whole genome shotgun (WGS) entry which is preliminary data.</text>
</comment>
<dbReference type="AlphaFoldDB" id="A0A109MRY7"/>
<feature type="domain" description="Xaa-Pro dipeptidyl-peptidase C-terminal" evidence="2">
    <location>
        <begin position="316"/>
        <end position="552"/>
    </location>
</feature>
<dbReference type="InterPro" id="IPR008979">
    <property type="entry name" value="Galactose-bd-like_sf"/>
</dbReference>
<dbReference type="Pfam" id="PF08530">
    <property type="entry name" value="PepX_C"/>
    <property type="match status" value="1"/>
</dbReference>
<dbReference type="Pfam" id="PF02129">
    <property type="entry name" value="Peptidase_S15"/>
    <property type="match status" value="1"/>
</dbReference>